<dbReference type="CDD" id="cd00947">
    <property type="entry name" value="TBP_aldolase_IIB"/>
    <property type="match status" value="1"/>
</dbReference>
<feature type="binding site" evidence="2">
    <location>
        <position position="102"/>
    </location>
    <ligand>
        <name>Zn(2+)</name>
        <dbReference type="ChEBI" id="CHEBI:29105"/>
        <label>2</label>
    </ligand>
</feature>
<dbReference type="PANTHER" id="PTHR30304:SF0">
    <property type="entry name" value="D-TAGATOSE-1,6-BISPHOSPHATE ALDOLASE SUBUNIT GATY-RELATED"/>
    <property type="match status" value="1"/>
</dbReference>
<name>A0A2A6FPR5_9MICO</name>
<dbReference type="Proteomes" id="UP000219994">
    <property type="component" value="Unassembled WGS sequence"/>
</dbReference>
<dbReference type="EMBL" id="NAEP01000050">
    <property type="protein sequence ID" value="PDQ34586.1"/>
    <property type="molecule type" value="Genomic_DNA"/>
</dbReference>
<comment type="caution">
    <text evidence="3">The sequence shown here is derived from an EMBL/GenBank/DDBJ whole genome shotgun (WGS) entry which is preliminary data.</text>
</comment>
<accession>A0A2A6FPR5</accession>
<protein>
    <recommendedName>
        <fullName evidence="5">Ketose-bisphosphate aldolase</fullName>
    </recommendedName>
</protein>
<dbReference type="Gene3D" id="3.20.20.70">
    <property type="entry name" value="Aldolase class I"/>
    <property type="match status" value="1"/>
</dbReference>
<dbReference type="AlphaFoldDB" id="A0A2A6FPR5"/>
<dbReference type="GO" id="GO:0008270">
    <property type="term" value="F:zinc ion binding"/>
    <property type="evidence" value="ECO:0007669"/>
    <property type="project" value="InterPro"/>
</dbReference>
<dbReference type="InterPro" id="IPR000771">
    <property type="entry name" value="FBA_II"/>
</dbReference>
<keyword evidence="2" id="KW-0862">Zinc</keyword>
<evidence type="ECO:0000313" key="4">
    <source>
        <dbReference type="Proteomes" id="UP000219994"/>
    </source>
</evidence>
<dbReference type="PANTHER" id="PTHR30304">
    <property type="entry name" value="D-TAGATOSE-1,6-BISPHOSPHATE ALDOLASE"/>
    <property type="match status" value="1"/>
</dbReference>
<dbReference type="GO" id="GO:0005975">
    <property type="term" value="P:carbohydrate metabolic process"/>
    <property type="evidence" value="ECO:0007669"/>
    <property type="project" value="InterPro"/>
</dbReference>
<keyword evidence="2" id="KW-0479">Metal-binding</keyword>
<comment type="cofactor">
    <cofactor evidence="2">
        <name>Zn(2+)</name>
        <dbReference type="ChEBI" id="CHEBI:29105"/>
    </cofactor>
    <text evidence="2">Binds 2 Zn(2+) ions per subunit. One is catalytic and the other provides a structural contribution.</text>
</comment>
<dbReference type="GO" id="GO:0016832">
    <property type="term" value="F:aldehyde-lyase activity"/>
    <property type="evidence" value="ECO:0007669"/>
    <property type="project" value="InterPro"/>
</dbReference>
<proteinExistence type="predicted"/>
<feature type="binding site" evidence="2">
    <location>
        <position position="132"/>
    </location>
    <ligand>
        <name>Zn(2+)</name>
        <dbReference type="ChEBI" id="CHEBI:29105"/>
        <label>2</label>
    </ligand>
</feature>
<dbReference type="InterPro" id="IPR050246">
    <property type="entry name" value="Class_II_FBP_aldolase"/>
</dbReference>
<feature type="binding site" evidence="2">
    <location>
        <position position="81"/>
    </location>
    <ligand>
        <name>Zn(2+)</name>
        <dbReference type="ChEBI" id="CHEBI:29105"/>
        <label>1</label>
        <note>catalytic</note>
    </ligand>
</feature>
<feature type="binding site" evidence="2">
    <location>
        <position position="178"/>
    </location>
    <ligand>
        <name>Zn(2+)</name>
        <dbReference type="ChEBI" id="CHEBI:29105"/>
        <label>1</label>
        <note>catalytic</note>
    </ligand>
</feature>
<gene>
    <name evidence="3" type="ORF">B5766_10375</name>
</gene>
<reference evidence="4" key="1">
    <citation type="submission" date="2017-03" db="EMBL/GenBank/DDBJ databases">
        <authorList>
            <person name="Lund M.B."/>
        </authorList>
    </citation>
    <scope>NUCLEOTIDE SEQUENCE [LARGE SCALE GENOMIC DNA]</scope>
</reference>
<feature type="binding site" evidence="2">
    <location>
        <position position="208"/>
    </location>
    <ligand>
        <name>Zn(2+)</name>
        <dbReference type="ChEBI" id="CHEBI:29105"/>
        <label>1</label>
        <note>catalytic</note>
    </ligand>
</feature>
<feature type="active site" description="Proton donor" evidence="1">
    <location>
        <position position="80"/>
    </location>
</feature>
<evidence type="ECO:0008006" key="5">
    <source>
        <dbReference type="Google" id="ProtNLM"/>
    </source>
</evidence>
<dbReference type="Pfam" id="PF01116">
    <property type="entry name" value="F_bP_aldolase"/>
    <property type="match status" value="1"/>
</dbReference>
<evidence type="ECO:0000313" key="3">
    <source>
        <dbReference type="EMBL" id="PDQ34586.1"/>
    </source>
</evidence>
<dbReference type="InterPro" id="IPR013785">
    <property type="entry name" value="Aldolase_TIM"/>
</dbReference>
<sequence>MLISGKTMLAVANKYNFAVPAFNVSNYAMSNGLFEICEEKRAPWIIAIHPDEIAHTGDDVIVALRERAHRSSVPVAIHWDHGGTYEQILTAIKVGFTSVMIDGSMLPFEKNIAITKRVVDTAHAVGLSVEGELGTIGKTDEQAEAGTDDIIYTEPAQAAEFVERTGVDSLAIAIGTRHGLYPATLKPELRIGLLQEIKNLVGVPLVLHGGSNNPDAEIEQSVTYGINKINISSDIKVAYFDAMRDVLKNRDLREPLTIEPPAINVMKRVAAQKLDLFHTTDKAHLYSRFQTQ</sequence>
<evidence type="ECO:0000256" key="2">
    <source>
        <dbReference type="PIRSR" id="PIRSR001359-3"/>
    </source>
</evidence>
<dbReference type="NCBIfam" id="TIGR00167">
    <property type="entry name" value="cbbA"/>
    <property type="match status" value="1"/>
</dbReference>
<dbReference type="SUPFAM" id="SSF51569">
    <property type="entry name" value="Aldolase"/>
    <property type="match status" value="1"/>
</dbReference>
<dbReference type="PIRSF" id="PIRSF001359">
    <property type="entry name" value="F_bP_aldolase_II"/>
    <property type="match status" value="1"/>
</dbReference>
<organism evidence="3 4">
    <name type="scientific">Candidatus Lumbricidiphila eiseniae</name>
    <dbReference type="NCBI Taxonomy" id="1969409"/>
    <lineage>
        <taxon>Bacteria</taxon>
        <taxon>Bacillati</taxon>
        <taxon>Actinomycetota</taxon>
        <taxon>Actinomycetes</taxon>
        <taxon>Micrococcales</taxon>
        <taxon>Microbacteriaceae</taxon>
        <taxon>Candidatus Lumbricidiphila</taxon>
    </lineage>
</organism>
<evidence type="ECO:0000256" key="1">
    <source>
        <dbReference type="PIRSR" id="PIRSR001359-1"/>
    </source>
</evidence>